<dbReference type="Proteomes" id="UP001500191">
    <property type="component" value="Unassembled WGS sequence"/>
</dbReference>
<name>A0ABP3M7F5_9DEIO</name>
<feature type="compositionally biased region" description="Low complexity" evidence="1">
    <location>
        <begin position="20"/>
        <end position="46"/>
    </location>
</feature>
<evidence type="ECO:0000313" key="2">
    <source>
        <dbReference type="EMBL" id="GAA0514413.1"/>
    </source>
</evidence>
<dbReference type="EMBL" id="BAAADB010000021">
    <property type="protein sequence ID" value="GAA0514413.1"/>
    <property type="molecule type" value="Genomic_DNA"/>
</dbReference>
<reference evidence="3" key="1">
    <citation type="journal article" date="2019" name="Int. J. Syst. Evol. Microbiol.">
        <title>The Global Catalogue of Microorganisms (GCM) 10K type strain sequencing project: providing services to taxonomists for standard genome sequencing and annotation.</title>
        <authorList>
            <consortium name="The Broad Institute Genomics Platform"/>
            <consortium name="The Broad Institute Genome Sequencing Center for Infectious Disease"/>
            <person name="Wu L."/>
            <person name="Ma J."/>
        </authorList>
    </citation>
    <scope>NUCLEOTIDE SEQUENCE [LARGE SCALE GENOMIC DNA]</scope>
    <source>
        <strain evidence="3">JCM 14368</strain>
    </source>
</reference>
<proteinExistence type="predicted"/>
<comment type="caution">
    <text evidence="2">The sequence shown here is derived from an EMBL/GenBank/DDBJ whole genome shotgun (WGS) entry which is preliminary data.</text>
</comment>
<evidence type="ECO:0000313" key="3">
    <source>
        <dbReference type="Proteomes" id="UP001500191"/>
    </source>
</evidence>
<dbReference type="RefSeq" id="WP_343758871.1">
    <property type="nucleotide sequence ID" value="NZ_BAAADB010000021.1"/>
</dbReference>
<feature type="region of interest" description="Disordered" evidence="1">
    <location>
        <begin position="20"/>
        <end position="59"/>
    </location>
</feature>
<evidence type="ECO:0000256" key="1">
    <source>
        <dbReference type="SAM" id="MobiDB-lite"/>
    </source>
</evidence>
<keyword evidence="3" id="KW-1185">Reference proteome</keyword>
<protein>
    <submittedName>
        <fullName evidence="2">Uncharacterized protein</fullName>
    </submittedName>
</protein>
<gene>
    <name evidence="2" type="ORF">GCM10008937_22640</name>
</gene>
<accession>A0ABP3M7F5</accession>
<sequence length="59" mass="5712">MGDDRHATANLEQIRLLMQALEPAAPAGPGPEGAAEGATGPAAEPPAGGGPLTPTPDAE</sequence>
<organism evidence="2 3">
    <name type="scientific">Deinococcus depolymerans</name>
    <dbReference type="NCBI Taxonomy" id="392408"/>
    <lineage>
        <taxon>Bacteria</taxon>
        <taxon>Thermotogati</taxon>
        <taxon>Deinococcota</taxon>
        <taxon>Deinococci</taxon>
        <taxon>Deinococcales</taxon>
        <taxon>Deinococcaceae</taxon>
        <taxon>Deinococcus</taxon>
    </lineage>
</organism>